<keyword evidence="2" id="KW-1185">Reference proteome</keyword>
<dbReference type="EMBL" id="JACLAX010000006">
    <property type="protein sequence ID" value="MBC2669072.1"/>
    <property type="molecule type" value="Genomic_DNA"/>
</dbReference>
<evidence type="ECO:0000313" key="2">
    <source>
        <dbReference type="Proteomes" id="UP000551327"/>
    </source>
</evidence>
<organism evidence="1 2">
    <name type="scientific">Novosphingobium piscinae</name>
    <dbReference type="NCBI Taxonomy" id="1507448"/>
    <lineage>
        <taxon>Bacteria</taxon>
        <taxon>Pseudomonadati</taxon>
        <taxon>Pseudomonadota</taxon>
        <taxon>Alphaproteobacteria</taxon>
        <taxon>Sphingomonadales</taxon>
        <taxon>Sphingomonadaceae</taxon>
        <taxon>Novosphingobium</taxon>
    </lineage>
</organism>
<name>A0A7X1KPT8_9SPHN</name>
<proteinExistence type="predicted"/>
<dbReference type="AlphaFoldDB" id="A0A7X1KPT8"/>
<dbReference type="Proteomes" id="UP000551327">
    <property type="component" value="Unassembled WGS sequence"/>
</dbReference>
<gene>
    <name evidence="1" type="ORF">H7F53_07950</name>
</gene>
<accession>A0A7X1KPT8</accession>
<evidence type="ECO:0000313" key="1">
    <source>
        <dbReference type="EMBL" id="MBC2669072.1"/>
    </source>
</evidence>
<sequence>MKLVKTLVARLSPQKRKREIKRAHLRAIIGQSDLFDAAWYLEQYPDVAAAGQDPLDHFIAAGAAEGRHPGPAFDARWYCQKHADVARSGMNPLLHYLENGMHEGRSIRAVGAAAALDAVNKGQPVKSAPDRDDTRATVPPYATDYESVWCAAPVNWRRMVSEADQTRRTVEGLSEGHPVMSWRAASDGDQAAPHFVRAEVFRNAYGEAYGEGLSKLGTLQETRLGLALLADAWFADAATLILRFPPAGVRSSFVRAYQAADDGSLQICGEAAVRTGLPACLALRVYRPFAPVLVTCEGEGGVLRDSAVIVFPSLLRGGLHHAEWRAAQMADGHADLEAYMLELLGTVVADGPLLTDRIEVDLAGAVGSERLFQPALVDDLAAVFGVAVTAGAGTPGRPISQCTGKLTGRARAKGWSLRRSGGQCVSVPADSFPTLALLVAPREGHGVSTGRFCLAASLSGEPQSLVTMATLPAALTGLDHPALPISLPRPAIMSALGDQKRARPATIRFRDPRIWQVDPLFPLSPDVAHGLVLGDTLPDIQIIVRHDGDHHSLATCLLALTRQTYASAIEIVVIGGANDSLLRDIVGERAQLIGSLAELGWDDGDPAAAVRPGLVLVLSERVCLHDPRSLGALAAAAGGTGVASVSCVVMIRGDGHRMEAEGLAGYAPYAPEAFGGVTSEEAAQLLSLFPASAIPVGDNGPDLVLYSRETLERLWTSSGKPASFGAWGALGNRVEGMHVCLTLVRATALAPLSDGAALASVQPGEGLSDSPLTIRSFGR</sequence>
<dbReference type="RefSeq" id="WP_185678961.1">
    <property type="nucleotide sequence ID" value="NZ_JACLAX010000006.1"/>
</dbReference>
<reference evidence="1 2" key="1">
    <citation type="submission" date="2020-08" db="EMBL/GenBank/DDBJ databases">
        <title>The genome sequence of type strain Novosphingobium piscinae KCTC 42194.</title>
        <authorList>
            <person name="Liu Y."/>
        </authorList>
    </citation>
    <scope>NUCLEOTIDE SEQUENCE [LARGE SCALE GENOMIC DNA]</scope>
    <source>
        <strain evidence="1 2">KCTC 42194</strain>
    </source>
</reference>
<comment type="caution">
    <text evidence="1">The sequence shown here is derived from an EMBL/GenBank/DDBJ whole genome shotgun (WGS) entry which is preliminary data.</text>
</comment>
<protein>
    <submittedName>
        <fullName evidence="1">Uncharacterized protein</fullName>
    </submittedName>
</protein>